<dbReference type="EMBL" id="OX465086">
    <property type="protein sequence ID" value="CAI9261978.1"/>
    <property type="molecule type" value="Genomic_DNA"/>
</dbReference>
<feature type="compositionally biased region" description="Polar residues" evidence="1">
    <location>
        <begin position="17"/>
        <end position="26"/>
    </location>
</feature>
<evidence type="ECO:0008006" key="4">
    <source>
        <dbReference type="Google" id="ProtNLM"/>
    </source>
</evidence>
<reference evidence="2" key="1">
    <citation type="submission" date="2023-04" db="EMBL/GenBank/DDBJ databases">
        <authorList>
            <person name="Vijverberg K."/>
            <person name="Xiong W."/>
            <person name="Schranz E."/>
        </authorList>
    </citation>
    <scope>NUCLEOTIDE SEQUENCE</scope>
</reference>
<evidence type="ECO:0000256" key="1">
    <source>
        <dbReference type="SAM" id="MobiDB-lite"/>
    </source>
</evidence>
<feature type="compositionally biased region" description="Low complexity" evidence="1">
    <location>
        <begin position="33"/>
        <end position="44"/>
    </location>
</feature>
<evidence type="ECO:0000313" key="3">
    <source>
        <dbReference type="Proteomes" id="UP001177003"/>
    </source>
</evidence>
<feature type="region of interest" description="Disordered" evidence="1">
    <location>
        <begin position="1"/>
        <end position="58"/>
    </location>
</feature>
<keyword evidence="3" id="KW-1185">Reference proteome</keyword>
<feature type="compositionally biased region" description="Basic and acidic residues" evidence="1">
    <location>
        <begin position="1"/>
        <end position="11"/>
    </location>
</feature>
<organism evidence="2 3">
    <name type="scientific">Lactuca saligna</name>
    <name type="common">Willowleaf lettuce</name>
    <dbReference type="NCBI Taxonomy" id="75948"/>
    <lineage>
        <taxon>Eukaryota</taxon>
        <taxon>Viridiplantae</taxon>
        <taxon>Streptophyta</taxon>
        <taxon>Embryophyta</taxon>
        <taxon>Tracheophyta</taxon>
        <taxon>Spermatophyta</taxon>
        <taxon>Magnoliopsida</taxon>
        <taxon>eudicotyledons</taxon>
        <taxon>Gunneridae</taxon>
        <taxon>Pentapetalae</taxon>
        <taxon>asterids</taxon>
        <taxon>campanulids</taxon>
        <taxon>Asterales</taxon>
        <taxon>Asteraceae</taxon>
        <taxon>Cichorioideae</taxon>
        <taxon>Cichorieae</taxon>
        <taxon>Lactucinae</taxon>
        <taxon>Lactuca</taxon>
    </lineage>
</organism>
<proteinExistence type="predicted"/>
<name>A0AA35Y8P8_LACSI</name>
<dbReference type="AlphaFoldDB" id="A0AA35Y8P8"/>
<evidence type="ECO:0000313" key="2">
    <source>
        <dbReference type="EMBL" id="CAI9261978.1"/>
    </source>
</evidence>
<gene>
    <name evidence="2" type="ORF">LSALG_LOCUS2739</name>
</gene>
<sequence length="128" mass="13499">MTLADRGRALQEKVLGPSSSSSVETNSAPPPSSTIISSTPSPATDLSSPPPSLTYELPVNETLPASPSLQQFVKIMESEPGRGKDSNGFFFPVTSSRNAKWCYSAFHNVTAMVGAGVLSLHYAVSQLV</sequence>
<protein>
    <recommendedName>
        <fullName evidence="4">Amino acid transporter transmembrane domain-containing protein</fullName>
    </recommendedName>
</protein>
<accession>A0AA35Y8P8</accession>
<dbReference type="Proteomes" id="UP001177003">
    <property type="component" value="Chromosome 0"/>
</dbReference>